<gene>
    <name evidence="2" type="ORF">K466DRAFT_602409</name>
</gene>
<dbReference type="STRING" id="1314778.A0A5C3P4M7"/>
<evidence type="ECO:0000313" key="2">
    <source>
        <dbReference type="EMBL" id="TFK83959.1"/>
    </source>
</evidence>
<dbReference type="InParanoid" id="A0A5C3P4M7"/>
<evidence type="ECO:0000256" key="1">
    <source>
        <dbReference type="SAM" id="MobiDB-lite"/>
    </source>
</evidence>
<organism evidence="2 3">
    <name type="scientific">Polyporus arcularius HHB13444</name>
    <dbReference type="NCBI Taxonomy" id="1314778"/>
    <lineage>
        <taxon>Eukaryota</taxon>
        <taxon>Fungi</taxon>
        <taxon>Dikarya</taxon>
        <taxon>Basidiomycota</taxon>
        <taxon>Agaricomycotina</taxon>
        <taxon>Agaricomycetes</taxon>
        <taxon>Polyporales</taxon>
        <taxon>Polyporaceae</taxon>
        <taxon>Polyporus</taxon>
    </lineage>
</organism>
<evidence type="ECO:0000313" key="3">
    <source>
        <dbReference type="Proteomes" id="UP000308197"/>
    </source>
</evidence>
<dbReference type="Proteomes" id="UP000308197">
    <property type="component" value="Unassembled WGS sequence"/>
</dbReference>
<dbReference type="PANTHER" id="PTHR38705">
    <property type="entry name" value="PROTEIN RDS1"/>
    <property type="match status" value="1"/>
</dbReference>
<sequence length="104" mass="11164">MPREPHAGVPSSDLTKQNNQPGKNVGPDNKYNTSTKASQGKVCYMPYEVEIAADSFPSAHAPNDTFINGTVFVMVTDANPVITPFNISMLNDHVVAGPALYQSV</sequence>
<accession>A0A5C3P4M7</accession>
<name>A0A5C3P4M7_9APHY</name>
<proteinExistence type="predicted"/>
<protein>
    <submittedName>
        <fullName evidence="2">Uncharacterized protein</fullName>
    </submittedName>
</protein>
<keyword evidence="3" id="KW-1185">Reference proteome</keyword>
<dbReference type="AlphaFoldDB" id="A0A5C3P4M7"/>
<dbReference type="InterPro" id="IPR039254">
    <property type="entry name" value="Rds1"/>
</dbReference>
<dbReference type="EMBL" id="ML211351">
    <property type="protein sequence ID" value="TFK83959.1"/>
    <property type="molecule type" value="Genomic_DNA"/>
</dbReference>
<feature type="compositionally biased region" description="Polar residues" evidence="1">
    <location>
        <begin position="12"/>
        <end position="22"/>
    </location>
</feature>
<feature type="region of interest" description="Disordered" evidence="1">
    <location>
        <begin position="1"/>
        <end position="35"/>
    </location>
</feature>
<reference evidence="2 3" key="1">
    <citation type="journal article" date="2019" name="Nat. Ecol. Evol.">
        <title>Megaphylogeny resolves global patterns of mushroom evolution.</title>
        <authorList>
            <person name="Varga T."/>
            <person name="Krizsan K."/>
            <person name="Foldi C."/>
            <person name="Dima B."/>
            <person name="Sanchez-Garcia M."/>
            <person name="Sanchez-Ramirez S."/>
            <person name="Szollosi G.J."/>
            <person name="Szarkandi J.G."/>
            <person name="Papp V."/>
            <person name="Albert L."/>
            <person name="Andreopoulos W."/>
            <person name="Angelini C."/>
            <person name="Antonin V."/>
            <person name="Barry K.W."/>
            <person name="Bougher N.L."/>
            <person name="Buchanan P."/>
            <person name="Buyck B."/>
            <person name="Bense V."/>
            <person name="Catcheside P."/>
            <person name="Chovatia M."/>
            <person name="Cooper J."/>
            <person name="Damon W."/>
            <person name="Desjardin D."/>
            <person name="Finy P."/>
            <person name="Geml J."/>
            <person name="Haridas S."/>
            <person name="Hughes K."/>
            <person name="Justo A."/>
            <person name="Karasinski D."/>
            <person name="Kautmanova I."/>
            <person name="Kiss B."/>
            <person name="Kocsube S."/>
            <person name="Kotiranta H."/>
            <person name="LaButti K.M."/>
            <person name="Lechner B.E."/>
            <person name="Liimatainen K."/>
            <person name="Lipzen A."/>
            <person name="Lukacs Z."/>
            <person name="Mihaltcheva S."/>
            <person name="Morgado L.N."/>
            <person name="Niskanen T."/>
            <person name="Noordeloos M.E."/>
            <person name="Ohm R.A."/>
            <person name="Ortiz-Santana B."/>
            <person name="Ovrebo C."/>
            <person name="Racz N."/>
            <person name="Riley R."/>
            <person name="Savchenko A."/>
            <person name="Shiryaev A."/>
            <person name="Soop K."/>
            <person name="Spirin V."/>
            <person name="Szebenyi C."/>
            <person name="Tomsovsky M."/>
            <person name="Tulloss R.E."/>
            <person name="Uehling J."/>
            <person name="Grigoriev I.V."/>
            <person name="Vagvolgyi C."/>
            <person name="Papp T."/>
            <person name="Martin F.M."/>
            <person name="Miettinen O."/>
            <person name="Hibbett D.S."/>
            <person name="Nagy L.G."/>
        </authorList>
    </citation>
    <scope>NUCLEOTIDE SEQUENCE [LARGE SCALE GENOMIC DNA]</scope>
    <source>
        <strain evidence="2 3">HHB13444</strain>
    </source>
</reference>
<dbReference type="PANTHER" id="PTHR38705:SF1">
    <property type="entry name" value="PROTEIN RDS1"/>
    <property type="match status" value="1"/>
</dbReference>